<proteinExistence type="predicted"/>
<keyword evidence="2 5" id="KW-0032">Aminotransferase</keyword>
<evidence type="ECO:0000256" key="2">
    <source>
        <dbReference type="ARBA" id="ARBA00022576"/>
    </source>
</evidence>
<evidence type="ECO:0000256" key="4">
    <source>
        <dbReference type="ARBA" id="ARBA00022898"/>
    </source>
</evidence>
<sequence length="56" mass="6163">MKAQGFVIYPGKVSSADCFRIGNIGEVYPADIERLLVAIRGAMYWQTQDIDTAVLA</sequence>
<dbReference type="Gene3D" id="3.90.1150.10">
    <property type="entry name" value="Aspartate Aminotransferase, domain 1"/>
    <property type="match status" value="1"/>
</dbReference>
<evidence type="ECO:0000256" key="3">
    <source>
        <dbReference type="ARBA" id="ARBA00022679"/>
    </source>
</evidence>
<keyword evidence="4" id="KW-0663">Pyridoxal phosphate</keyword>
<evidence type="ECO:0000313" key="6">
    <source>
        <dbReference type="Proteomes" id="UP000029227"/>
    </source>
</evidence>
<keyword evidence="5" id="KW-0670">Pyruvate</keyword>
<dbReference type="GO" id="GO:0047304">
    <property type="term" value="F:2-aminoethylphosphonate-pyruvate transaminase activity"/>
    <property type="evidence" value="ECO:0007669"/>
    <property type="project" value="UniProtKB-EC"/>
</dbReference>
<comment type="caution">
    <text evidence="5">The sequence shown here is derived from an EMBL/GenBank/DDBJ whole genome shotgun (WGS) entry which is preliminary data.</text>
</comment>
<dbReference type="InterPro" id="IPR015422">
    <property type="entry name" value="PyrdxlP-dep_Trfase_small"/>
</dbReference>
<dbReference type="eggNOG" id="COG0075">
    <property type="taxonomic scope" value="Bacteria"/>
</dbReference>
<comment type="cofactor">
    <cofactor evidence="1">
        <name>pyridoxal 5'-phosphate</name>
        <dbReference type="ChEBI" id="CHEBI:597326"/>
    </cofactor>
</comment>
<dbReference type="PANTHER" id="PTHR42778">
    <property type="entry name" value="2-AMINOETHYLPHOSPHONATE--PYRUVATE TRANSAMINASE"/>
    <property type="match status" value="1"/>
</dbReference>
<protein>
    <submittedName>
        <fullName evidence="5">2-aminoethylphosphonate:pyruvate aminotransferase</fullName>
        <ecNumber evidence="5">2.6.1.37</ecNumber>
    </submittedName>
</protein>
<evidence type="ECO:0000256" key="1">
    <source>
        <dbReference type="ARBA" id="ARBA00001933"/>
    </source>
</evidence>
<accession>A0A090QR29</accession>
<gene>
    <name evidence="5" type="ORF">JCM19237_4089</name>
</gene>
<dbReference type="PANTHER" id="PTHR42778:SF1">
    <property type="entry name" value="2-AMINOETHYLPHOSPHONATE--PYRUVATE TRANSAMINASE"/>
    <property type="match status" value="1"/>
</dbReference>
<reference evidence="5 6" key="1">
    <citation type="journal article" date="2014" name="Genome Announc.">
        <title>Draft Genome Sequences of Two Vibrionaceae Species, Vibrio ponticus C121 and Photobacterium aphoticum C119, Isolated as Coral Reef Microbiota.</title>
        <authorList>
            <person name="Al-saari N."/>
            <person name="Meirelles P.M."/>
            <person name="Mino S."/>
            <person name="Suda W."/>
            <person name="Oshima K."/>
            <person name="Hattori M."/>
            <person name="Ohkuma M."/>
            <person name="Thompson F.L."/>
            <person name="Gomez-Gil B."/>
            <person name="Sawabe T."/>
            <person name="Sawabe T."/>
        </authorList>
    </citation>
    <scope>NUCLEOTIDE SEQUENCE [LARGE SCALE GENOMIC DNA]</scope>
    <source>
        <strain evidence="5 6">JCM 19237</strain>
    </source>
</reference>
<dbReference type="EC" id="2.6.1.37" evidence="5"/>
<name>A0A090QR29_9GAMM</name>
<keyword evidence="3 5" id="KW-0808">Transferase</keyword>
<dbReference type="AlphaFoldDB" id="A0A090QR29"/>
<dbReference type="Proteomes" id="UP000029227">
    <property type="component" value="Unassembled WGS sequence"/>
</dbReference>
<dbReference type="STRING" id="754436.JCM19237_4089"/>
<evidence type="ECO:0000313" key="5">
    <source>
        <dbReference type="EMBL" id="GAL04723.1"/>
    </source>
</evidence>
<dbReference type="EMBL" id="BBMN01000005">
    <property type="protein sequence ID" value="GAL04723.1"/>
    <property type="molecule type" value="Genomic_DNA"/>
</dbReference>
<organism evidence="5 6">
    <name type="scientific">Photobacterium aphoticum</name>
    <dbReference type="NCBI Taxonomy" id="754436"/>
    <lineage>
        <taxon>Bacteria</taxon>
        <taxon>Pseudomonadati</taxon>
        <taxon>Pseudomonadota</taxon>
        <taxon>Gammaproteobacteria</taxon>
        <taxon>Vibrionales</taxon>
        <taxon>Vibrionaceae</taxon>
        <taxon>Photobacterium</taxon>
    </lineage>
</organism>